<dbReference type="InterPro" id="IPR005814">
    <property type="entry name" value="Aminotrans_3"/>
</dbReference>
<dbReference type="GO" id="GO:0009448">
    <property type="term" value="P:gamma-aminobutyric acid metabolic process"/>
    <property type="evidence" value="ECO:0007669"/>
    <property type="project" value="InterPro"/>
</dbReference>
<dbReference type="Gene3D" id="3.40.640.10">
    <property type="entry name" value="Type I PLP-dependent aspartate aminotransferase-like (Major domain)"/>
    <property type="match status" value="1"/>
</dbReference>
<dbReference type="PROSITE" id="PS00600">
    <property type="entry name" value="AA_TRANSFER_CLASS_3"/>
    <property type="match status" value="1"/>
</dbReference>
<dbReference type="SUPFAM" id="SSF53383">
    <property type="entry name" value="PLP-dependent transferases"/>
    <property type="match status" value="1"/>
</dbReference>
<dbReference type="InterPro" id="IPR015422">
    <property type="entry name" value="PyrdxlP-dep_Trfase_small"/>
</dbReference>
<dbReference type="Proteomes" id="UP000188937">
    <property type="component" value="Chromosome"/>
</dbReference>
<dbReference type="Gene3D" id="3.90.1150.10">
    <property type="entry name" value="Aspartate Aminotransferase, domain 1"/>
    <property type="match status" value="1"/>
</dbReference>
<evidence type="ECO:0000313" key="7">
    <source>
        <dbReference type="EMBL" id="AQS83658.1"/>
    </source>
</evidence>
<sequence>MSTGKSNKDLSARRAAAVPVGVGSATAIYAERALGAELWDVEGRRYIDFAAGIAVVNVGHRHPAVIQAVQEQLEHFSHTGFQVAPYENYVALAERLNAAAPFDGPAKSIFFTTGAEATENAVKIARAATGRSGVIAFTGGFHGRTLLASAMTGKVNPYKTQFGTMPGDVFHVPFPAQGVSVADSLNALDLMLAADVDPSRVAAIIIEPIQGEGGFRVSSKELLEGLRERCTKHGILLIADEVQTGFARTGKLFGIQHSGVQPDLISVAKALGGGFPLSGVVGRAEIMDAVRPGGLGGTYGGSPLACAAGLAVLDVIEKENLCARAESLGETISKRIAGWTERSDLIAVGKAHGLGAMIGFDVLSAHGSDEVQAGGAASICARAAEAGLIVLSCGVLGETVRLLPPLTISDELLQEGLDLLEASLKN</sequence>
<dbReference type="AlphaFoldDB" id="A0A1U9KD35"/>
<evidence type="ECO:0000313" key="8">
    <source>
        <dbReference type="Proteomes" id="UP000188937"/>
    </source>
</evidence>
<gene>
    <name evidence="7" type="ORF">A0U92_01500</name>
</gene>
<evidence type="ECO:0000256" key="2">
    <source>
        <dbReference type="ARBA" id="ARBA00008954"/>
    </source>
</evidence>
<dbReference type="InterPro" id="IPR015424">
    <property type="entry name" value="PyrdxlP-dep_Trfase"/>
</dbReference>
<reference evidence="7 8" key="1">
    <citation type="submission" date="2016-03" db="EMBL/GenBank/DDBJ databases">
        <title>Acetic acid bacteria sequencing.</title>
        <authorList>
            <person name="Brandt J."/>
            <person name="Jakob F."/>
            <person name="Vogel R.F."/>
        </authorList>
    </citation>
    <scope>NUCLEOTIDE SEQUENCE [LARGE SCALE GENOMIC DNA]</scope>
    <source>
        <strain evidence="7 8">TMW2.1153</strain>
    </source>
</reference>
<dbReference type="eggNOG" id="COG0160">
    <property type="taxonomic scope" value="Bacteria"/>
</dbReference>
<evidence type="ECO:0000256" key="5">
    <source>
        <dbReference type="ARBA" id="ARBA00022898"/>
    </source>
</evidence>
<dbReference type="InterPro" id="IPR049704">
    <property type="entry name" value="Aminotrans_3_PPA_site"/>
</dbReference>
<organism evidence="7 8">
    <name type="scientific">Acetobacter aceti</name>
    <dbReference type="NCBI Taxonomy" id="435"/>
    <lineage>
        <taxon>Bacteria</taxon>
        <taxon>Pseudomonadati</taxon>
        <taxon>Pseudomonadota</taxon>
        <taxon>Alphaproteobacteria</taxon>
        <taxon>Acetobacterales</taxon>
        <taxon>Acetobacteraceae</taxon>
        <taxon>Acetobacter</taxon>
        <taxon>Acetobacter subgen. Acetobacter</taxon>
    </lineage>
</organism>
<dbReference type="Pfam" id="PF00202">
    <property type="entry name" value="Aminotran_3"/>
    <property type="match status" value="1"/>
</dbReference>
<dbReference type="GO" id="GO:0030170">
    <property type="term" value="F:pyridoxal phosphate binding"/>
    <property type="evidence" value="ECO:0007669"/>
    <property type="project" value="InterPro"/>
</dbReference>
<keyword evidence="4" id="KW-0808">Transferase</keyword>
<dbReference type="PIRSF" id="PIRSF000521">
    <property type="entry name" value="Transaminase_4ab_Lys_Orn"/>
    <property type="match status" value="1"/>
</dbReference>
<dbReference type="GO" id="GO:0034386">
    <property type="term" value="F:4-aminobutyrate:2-oxoglutarate transaminase activity"/>
    <property type="evidence" value="ECO:0007669"/>
    <property type="project" value="InterPro"/>
</dbReference>
<dbReference type="GO" id="GO:0042802">
    <property type="term" value="F:identical protein binding"/>
    <property type="evidence" value="ECO:0007669"/>
    <property type="project" value="TreeGrafter"/>
</dbReference>
<name>A0A1U9KD35_ACEAC</name>
<keyword evidence="8" id="KW-1185">Reference proteome</keyword>
<dbReference type="NCBIfam" id="TIGR00700">
    <property type="entry name" value="GABAtrnsam"/>
    <property type="match status" value="1"/>
</dbReference>
<protein>
    <submittedName>
        <fullName evidence="7">4-aminobutyrate--2-oxoglutarate transaminase</fullName>
    </submittedName>
</protein>
<dbReference type="FunFam" id="3.40.640.10:FF:000013">
    <property type="entry name" value="4-aminobutyrate aminotransferase"/>
    <property type="match status" value="1"/>
</dbReference>
<comment type="cofactor">
    <cofactor evidence="1">
        <name>pyridoxal 5'-phosphate</name>
        <dbReference type="ChEBI" id="CHEBI:597326"/>
    </cofactor>
</comment>
<evidence type="ECO:0000256" key="3">
    <source>
        <dbReference type="ARBA" id="ARBA00022576"/>
    </source>
</evidence>
<dbReference type="OrthoDB" id="9801834at2"/>
<dbReference type="EMBL" id="CP014692">
    <property type="protein sequence ID" value="AQS83658.1"/>
    <property type="molecule type" value="Genomic_DNA"/>
</dbReference>
<dbReference type="KEGG" id="aace:A0U92_01500"/>
<dbReference type="PANTHER" id="PTHR11986:SF58">
    <property type="entry name" value="LEUCINE_METHIONINE RACEMASE"/>
    <property type="match status" value="1"/>
</dbReference>
<dbReference type="STRING" id="435.A0U92_01500"/>
<accession>A0A1U9KD35</accession>
<dbReference type="CDD" id="cd00610">
    <property type="entry name" value="OAT_like"/>
    <property type="match status" value="1"/>
</dbReference>
<keyword evidence="5 6" id="KW-0663">Pyridoxal phosphate</keyword>
<evidence type="ECO:0000256" key="4">
    <source>
        <dbReference type="ARBA" id="ARBA00022679"/>
    </source>
</evidence>
<keyword evidence="3" id="KW-0032">Aminotransferase</keyword>
<dbReference type="RefSeq" id="WP_077811688.1">
    <property type="nucleotide sequence ID" value="NZ_CP014692.1"/>
</dbReference>
<dbReference type="InterPro" id="IPR015421">
    <property type="entry name" value="PyrdxlP-dep_Trfase_major"/>
</dbReference>
<dbReference type="PANTHER" id="PTHR11986">
    <property type="entry name" value="AMINOTRANSFERASE CLASS III"/>
    <property type="match status" value="1"/>
</dbReference>
<evidence type="ECO:0000256" key="6">
    <source>
        <dbReference type="RuleBase" id="RU003560"/>
    </source>
</evidence>
<proteinExistence type="inferred from homology"/>
<dbReference type="InterPro" id="IPR004632">
    <property type="entry name" value="4NH2But_aminotransferase_bac"/>
</dbReference>
<comment type="similarity">
    <text evidence="2 6">Belongs to the class-III pyridoxal-phosphate-dependent aminotransferase family.</text>
</comment>
<dbReference type="InterPro" id="IPR050103">
    <property type="entry name" value="Class-III_PLP-dep_AT"/>
</dbReference>
<evidence type="ECO:0000256" key="1">
    <source>
        <dbReference type="ARBA" id="ARBA00001933"/>
    </source>
</evidence>